<dbReference type="AlphaFoldDB" id="A0A1W1Z1T6"/>
<evidence type="ECO:0000313" key="3">
    <source>
        <dbReference type="Proteomes" id="UP000192418"/>
    </source>
</evidence>
<dbReference type="Gene3D" id="1.10.260.40">
    <property type="entry name" value="lambda repressor-like DNA-binding domains"/>
    <property type="match status" value="1"/>
</dbReference>
<evidence type="ECO:0000313" key="2">
    <source>
        <dbReference type="EMBL" id="SMC42353.1"/>
    </source>
</evidence>
<dbReference type="RefSeq" id="WP_084066741.1">
    <property type="nucleotide sequence ID" value="NZ_FWXY01000002.1"/>
</dbReference>
<dbReference type="GO" id="GO:0003677">
    <property type="term" value="F:DNA binding"/>
    <property type="evidence" value="ECO:0007669"/>
    <property type="project" value="InterPro"/>
</dbReference>
<evidence type="ECO:0000259" key="1">
    <source>
        <dbReference type="PROSITE" id="PS50943"/>
    </source>
</evidence>
<dbReference type="InterPro" id="IPR001387">
    <property type="entry name" value="Cro/C1-type_HTH"/>
</dbReference>
<feature type="domain" description="HTH cro/C1-type" evidence="1">
    <location>
        <begin position="36"/>
        <end position="93"/>
    </location>
</feature>
<dbReference type="OrthoDB" id="5358987at2"/>
<proteinExistence type="predicted"/>
<dbReference type="SMART" id="SM00530">
    <property type="entry name" value="HTH_XRE"/>
    <property type="match status" value="1"/>
</dbReference>
<sequence>MDDLSFENFKDEALKNTAVKKEYDALGPVFELRRKLIKLRTAKGVTQEQLARIMGTNKSNISRLESGENISYPTFKTISKYAAALGYKVDIEFRPV</sequence>
<keyword evidence="3" id="KW-1185">Reference proteome</keyword>
<protein>
    <submittedName>
        <fullName evidence="2">Helix-turn-helix</fullName>
    </submittedName>
</protein>
<dbReference type="Proteomes" id="UP000192418">
    <property type="component" value="Unassembled WGS sequence"/>
</dbReference>
<organism evidence="2 3">
    <name type="scientific">Desulfocicer vacuolatum DSM 3385</name>
    <dbReference type="NCBI Taxonomy" id="1121400"/>
    <lineage>
        <taxon>Bacteria</taxon>
        <taxon>Pseudomonadati</taxon>
        <taxon>Thermodesulfobacteriota</taxon>
        <taxon>Desulfobacteria</taxon>
        <taxon>Desulfobacterales</taxon>
        <taxon>Desulfobacteraceae</taxon>
        <taxon>Desulfocicer</taxon>
    </lineage>
</organism>
<dbReference type="STRING" id="1121400.SAMN02746065_10257"/>
<dbReference type="Pfam" id="PF01381">
    <property type="entry name" value="HTH_3"/>
    <property type="match status" value="1"/>
</dbReference>
<dbReference type="EMBL" id="FWXY01000002">
    <property type="protein sequence ID" value="SMC42353.1"/>
    <property type="molecule type" value="Genomic_DNA"/>
</dbReference>
<dbReference type="InterPro" id="IPR010982">
    <property type="entry name" value="Lambda_DNA-bd_dom_sf"/>
</dbReference>
<accession>A0A1W1Z1T6</accession>
<reference evidence="2 3" key="1">
    <citation type="submission" date="2017-04" db="EMBL/GenBank/DDBJ databases">
        <authorList>
            <person name="Afonso C.L."/>
            <person name="Miller P.J."/>
            <person name="Scott M.A."/>
            <person name="Spackman E."/>
            <person name="Goraichik I."/>
            <person name="Dimitrov K.M."/>
            <person name="Suarez D.L."/>
            <person name="Swayne D.E."/>
        </authorList>
    </citation>
    <scope>NUCLEOTIDE SEQUENCE [LARGE SCALE GENOMIC DNA]</scope>
    <source>
        <strain evidence="2 3">DSM 3385</strain>
    </source>
</reference>
<dbReference type="CDD" id="cd00093">
    <property type="entry name" value="HTH_XRE"/>
    <property type="match status" value="1"/>
</dbReference>
<gene>
    <name evidence="2" type="ORF">SAMN02746065_10257</name>
</gene>
<dbReference type="SUPFAM" id="SSF47413">
    <property type="entry name" value="lambda repressor-like DNA-binding domains"/>
    <property type="match status" value="1"/>
</dbReference>
<dbReference type="PROSITE" id="PS50943">
    <property type="entry name" value="HTH_CROC1"/>
    <property type="match status" value="1"/>
</dbReference>
<name>A0A1W1Z1T6_9BACT</name>